<feature type="transmembrane region" description="Helical" evidence="8">
    <location>
        <begin position="36"/>
        <end position="57"/>
    </location>
</feature>
<evidence type="ECO:0000256" key="5">
    <source>
        <dbReference type="ARBA" id="ARBA00022692"/>
    </source>
</evidence>
<sequence>MKQVHISALQLFYVMLGFEIGNTLIFAIGAGAKQDAWLAVLVSMLGGLILMSVYVKLCSLYPNDTLVQMLPKIIGRFLSYPVIILYILYFTFLASTACRDFAELILSTILPNTPMVVVVGCFVVLVVYCLRGGITSLGQMGEMLLPVYMLVMVIVWILMMVTNDEFHLKQLTPVLGEGIQPVLDEVFPYPSPSILVFPFGETVLITMFLPFLNNQKKAKKTGIAIVFAGGILLALNSLVVIAVLGPNIYKQEFFPLLAATRMISIADFLERFDAIIILLMVAGVFLKVGGWTFGASVAISQLFKIKNNDSVLLALGAIITPFSIILATNFVQFRDVGKGFIDPYLHVPLQIVIPIGLLITALIRKARKS</sequence>
<name>A0ABS4I0H6_9BACL</name>
<dbReference type="PANTHER" id="PTHR34975">
    <property type="entry name" value="SPORE GERMINATION PROTEIN A2"/>
    <property type="match status" value="1"/>
</dbReference>
<feature type="transmembrane region" description="Helical" evidence="8">
    <location>
        <begin position="224"/>
        <end position="245"/>
    </location>
</feature>
<protein>
    <submittedName>
        <fullName evidence="9">Spore germination protein KB</fullName>
    </submittedName>
</protein>
<evidence type="ECO:0000256" key="1">
    <source>
        <dbReference type="ARBA" id="ARBA00004141"/>
    </source>
</evidence>
<keyword evidence="3" id="KW-0813">Transport</keyword>
<feature type="transmembrane region" description="Helical" evidence="8">
    <location>
        <begin position="311"/>
        <end position="331"/>
    </location>
</feature>
<feature type="transmembrane region" description="Helical" evidence="8">
    <location>
        <begin position="77"/>
        <end position="97"/>
    </location>
</feature>
<feature type="transmembrane region" description="Helical" evidence="8">
    <location>
        <begin position="343"/>
        <end position="363"/>
    </location>
</feature>
<evidence type="ECO:0000256" key="8">
    <source>
        <dbReference type="SAM" id="Phobius"/>
    </source>
</evidence>
<keyword evidence="4" id="KW-0309">Germination</keyword>
<keyword evidence="10" id="KW-1185">Reference proteome</keyword>
<dbReference type="NCBIfam" id="TIGR00912">
    <property type="entry name" value="2A0309"/>
    <property type="match status" value="1"/>
</dbReference>
<evidence type="ECO:0000313" key="10">
    <source>
        <dbReference type="Proteomes" id="UP001519344"/>
    </source>
</evidence>
<feature type="transmembrane region" description="Helical" evidence="8">
    <location>
        <begin position="12"/>
        <end position="30"/>
    </location>
</feature>
<comment type="similarity">
    <text evidence="2">Belongs to the amino acid-polyamine-organocation (APC) superfamily. Spore germination protein (SGP) (TC 2.A.3.9) family.</text>
</comment>
<keyword evidence="7 8" id="KW-0472">Membrane</keyword>
<organism evidence="9 10">
    <name type="scientific">Paenibacillus aceris</name>
    <dbReference type="NCBI Taxonomy" id="869555"/>
    <lineage>
        <taxon>Bacteria</taxon>
        <taxon>Bacillati</taxon>
        <taxon>Bacillota</taxon>
        <taxon>Bacilli</taxon>
        <taxon>Bacillales</taxon>
        <taxon>Paenibacillaceae</taxon>
        <taxon>Paenibacillus</taxon>
    </lineage>
</organism>
<evidence type="ECO:0000256" key="2">
    <source>
        <dbReference type="ARBA" id="ARBA00007998"/>
    </source>
</evidence>
<evidence type="ECO:0000256" key="3">
    <source>
        <dbReference type="ARBA" id="ARBA00022448"/>
    </source>
</evidence>
<comment type="caution">
    <text evidence="9">The sequence shown here is derived from an EMBL/GenBank/DDBJ whole genome shotgun (WGS) entry which is preliminary data.</text>
</comment>
<evidence type="ECO:0000256" key="4">
    <source>
        <dbReference type="ARBA" id="ARBA00022544"/>
    </source>
</evidence>
<dbReference type="InterPro" id="IPR004761">
    <property type="entry name" value="Spore_GerAB"/>
</dbReference>
<comment type="subcellular location">
    <subcellularLocation>
        <location evidence="1">Membrane</location>
        <topology evidence="1">Multi-pass membrane protein</topology>
    </subcellularLocation>
</comment>
<dbReference type="EMBL" id="JAGGKV010000009">
    <property type="protein sequence ID" value="MBP1964426.1"/>
    <property type="molecule type" value="Genomic_DNA"/>
</dbReference>
<keyword evidence="6 8" id="KW-1133">Transmembrane helix</keyword>
<accession>A0ABS4I0H6</accession>
<feature type="transmembrane region" description="Helical" evidence="8">
    <location>
        <begin position="274"/>
        <end position="299"/>
    </location>
</feature>
<evidence type="ECO:0000313" key="9">
    <source>
        <dbReference type="EMBL" id="MBP1964426.1"/>
    </source>
</evidence>
<evidence type="ECO:0000256" key="7">
    <source>
        <dbReference type="ARBA" id="ARBA00023136"/>
    </source>
</evidence>
<evidence type="ECO:0000256" key="6">
    <source>
        <dbReference type="ARBA" id="ARBA00022989"/>
    </source>
</evidence>
<dbReference type="Proteomes" id="UP001519344">
    <property type="component" value="Unassembled WGS sequence"/>
</dbReference>
<dbReference type="RefSeq" id="WP_167057919.1">
    <property type="nucleotide sequence ID" value="NZ_JAAOZR010000017.1"/>
</dbReference>
<dbReference type="PANTHER" id="PTHR34975:SF2">
    <property type="entry name" value="SPORE GERMINATION PROTEIN A2"/>
    <property type="match status" value="1"/>
</dbReference>
<proteinExistence type="inferred from homology"/>
<dbReference type="Pfam" id="PF03845">
    <property type="entry name" value="Spore_permease"/>
    <property type="match status" value="1"/>
</dbReference>
<keyword evidence="5 8" id="KW-0812">Transmembrane</keyword>
<feature type="transmembrane region" description="Helical" evidence="8">
    <location>
        <begin position="194"/>
        <end position="212"/>
    </location>
</feature>
<feature type="transmembrane region" description="Helical" evidence="8">
    <location>
        <begin position="143"/>
        <end position="161"/>
    </location>
</feature>
<gene>
    <name evidence="9" type="ORF">J2Z65_003649</name>
</gene>
<reference evidence="9 10" key="1">
    <citation type="submission" date="2021-03" db="EMBL/GenBank/DDBJ databases">
        <title>Genomic Encyclopedia of Type Strains, Phase IV (KMG-IV): sequencing the most valuable type-strain genomes for metagenomic binning, comparative biology and taxonomic classification.</title>
        <authorList>
            <person name="Goeker M."/>
        </authorList>
    </citation>
    <scope>NUCLEOTIDE SEQUENCE [LARGE SCALE GENOMIC DNA]</scope>
    <source>
        <strain evidence="9 10">DSM 24950</strain>
    </source>
</reference>
<feature type="transmembrane region" description="Helical" evidence="8">
    <location>
        <begin position="109"/>
        <end position="131"/>
    </location>
</feature>